<dbReference type="PANTHER" id="PTHR23502:SF48">
    <property type="entry name" value="MULTIDRUG TRANSPORTER, PUTATIVE (AFU_ORTHOLOGUE AFUA_5G02700)-RELATED"/>
    <property type="match status" value="1"/>
</dbReference>
<proteinExistence type="predicted"/>
<feature type="transmembrane region" description="Helical" evidence="6">
    <location>
        <begin position="140"/>
        <end position="161"/>
    </location>
</feature>
<feature type="transmembrane region" description="Helical" evidence="6">
    <location>
        <begin position="296"/>
        <end position="316"/>
    </location>
</feature>
<keyword evidence="9" id="KW-1185">Reference proteome</keyword>
<evidence type="ECO:0000313" key="8">
    <source>
        <dbReference type="EMBL" id="ODQ83137.1"/>
    </source>
</evidence>
<gene>
    <name evidence="8" type="ORF">BABINDRAFT_159588</name>
</gene>
<feature type="transmembrane region" description="Helical" evidence="6">
    <location>
        <begin position="450"/>
        <end position="473"/>
    </location>
</feature>
<evidence type="ECO:0000256" key="2">
    <source>
        <dbReference type="ARBA" id="ARBA00022692"/>
    </source>
</evidence>
<keyword evidence="3 6" id="KW-1133">Transmembrane helix</keyword>
<dbReference type="Pfam" id="PF07690">
    <property type="entry name" value="MFS_1"/>
    <property type="match status" value="1"/>
</dbReference>
<keyword evidence="2 6" id="KW-0812">Transmembrane</keyword>
<dbReference type="GO" id="GO:0022857">
    <property type="term" value="F:transmembrane transporter activity"/>
    <property type="evidence" value="ECO:0007669"/>
    <property type="project" value="InterPro"/>
</dbReference>
<organism evidence="8 9">
    <name type="scientific">Babjeviella inositovora NRRL Y-12698</name>
    <dbReference type="NCBI Taxonomy" id="984486"/>
    <lineage>
        <taxon>Eukaryota</taxon>
        <taxon>Fungi</taxon>
        <taxon>Dikarya</taxon>
        <taxon>Ascomycota</taxon>
        <taxon>Saccharomycotina</taxon>
        <taxon>Pichiomycetes</taxon>
        <taxon>Serinales incertae sedis</taxon>
        <taxon>Babjeviella</taxon>
    </lineage>
</organism>
<dbReference type="STRING" id="984486.A0A1E3R167"/>
<reference evidence="9" key="1">
    <citation type="submission" date="2016-05" db="EMBL/GenBank/DDBJ databases">
        <title>Comparative genomics of biotechnologically important yeasts.</title>
        <authorList>
            <consortium name="DOE Joint Genome Institute"/>
            <person name="Riley R."/>
            <person name="Haridas S."/>
            <person name="Wolfe K.H."/>
            <person name="Lopes M.R."/>
            <person name="Hittinger C.T."/>
            <person name="Goker M."/>
            <person name="Salamov A."/>
            <person name="Wisecaver J."/>
            <person name="Long T.M."/>
            <person name="Aerts A.L."/>
            <person name="Barry K."/>
            <person name="Choi C."/>
            <person name="Clum A."/>
            <person name="Coughlan A.Y."/>
            <person name="Deshpande S."/>
            <person name="Douglass A.P."/>
            <person name="Hanson S.J."/>
            <person name="Klenk H.-P."/>
            <person name="Labutti K."/>
            <person name="Lapidus A."/>
            <person name="Lindquist E."/>
            <person name="Lipzen A."/>
            <person name="Meier-Kolthoff J.P."/>
            <person name="Ohm R.A."/>
            <person name="Otillar R.P."/>
            <person name="Pangilinan J."/>
            <person name="Peng Y."/>
            <person name="Rokas A."/>
            <person name="Rosa C.A."/>
            <person name="Scheuner C."/>
            <person name="Sibirny A.A."/>
            <person name="Slot J.C."/>
            <person name="Stielow J.B."/>
            <person name="Sun H."/>
            <person name="Kurtzman C.P."/>
            <person name="Blackwell M."/>
            <person name="Grigoriev I.V."/>
            <person name="Jeffries T.W."/>
        </authorList>
    </citation>
    <scope>NUCLEOTIDE SEQUENCE [LARGE SCALE GENOMIC DNA]</scope>
    <source>
        <strain evidence="9">NRRL Y-12698</strain>
    </source>
</reference>
<evidence type="ECO:0000256" key="6">
    <source>
        <dbReference type="SAM" id="Phobius"/>
    </source>
</evidence>
<keyword evidence="4 6" id="KW-0472">Membrane</keyword>
<dbReference type="PANTHER" id="PTHR23502">
    <property type="entry name" value="MAJOR FACILITATOR SUPERFAMILY"/>
    <property type="match status" value="1"/>
</dbReference>
<sequence>MSSNIDEVDIASINSDISRFSPAVAEQPEHQNSLKIMRTISNIRQQEQADHNNLERLISNNAGVSRVVTRLEERAGALGPLEVPLDLEKPATKHSIIEDYNPTEQDEWQYPIDQETGLRLVEFLEGDNDDPRNISDSKKWYYTIVLGLVCFTVAFGSAVVTGDIAGPAKEFNVSVEVVILTVTLFVLGFGFGPLVFAPLSEELGRYPIYGVTLFLAVIFVIPCALAKNIGTLLVCRLIDGLAFSAPMCLIGGSLADIWPAEKRGVAMAIFSAAPFMGPIIGPLVGGFIGDNTSWRWIYWTLLIFSGVIYVIFMTSVPETHHATILKKRAKKLRRVTGDDRYRSLTELKIRNIAETAKVSLLRPFLLLSELIVFLITIYMSVIYGLLYMFFFAYPVVYGDKGWSDSKIGLMFIPILVGVFIATSFAPWINRDYNRRAQPYRDRGEMPPPELRLIPMMIGCWFVPVSLFCFAWTSYEWVHWAGPCISGLGAGIGFAVLYNPANNYIVDSYQHYAASALAAKTFVRSIWGACCPLFTIQMYHRLGNEWATSLMAFISLACCMIPFLFYRYGAVIREKSKYAYAPESGEAKTDDAEKHLNSSRSSVSE</sequence>
<dbReference type="InterPro" id="IPR036259">
    <property type="entry name" value="MFS_trans_sf"/>
</dbReference>
<feature type="transmembrane region" description="Helical" evidence="6">
    <location>
        <begin position="208"/>
        <end position="229"/>
    </location>
</feature>
<dbReference type="SUPFAM" id="SSF103473">
    <property type="entry name" value="MFS general substrate transporter"/>
    <property type="match status" value="1"/>
</dbReference>
<dbReference type="CDD" id="cd17323">
    <property type="entry name" value="MFS_Tpo1_MDR_like"/>
    <property type="match status" value="1"/>
</dbReference>
<feature type="transmembrane region" description="Helical" evidence="6">
    <location>
        <begin position="173"/>
        <end position="196"/>
    </location>
</feature>
<dbReference type="Proteomes" id="UP000094336">
    <property type="component" value="Unassembled WGS sequence"/>
</dbReference>
<dbReference type="RefSeq" id="XP_018988465.1">
    <property type="nucleotide sequence ID" value="XM_019127758.1"/>
</dbReference>
<dbReference type="FunFam" id="1.20.1250.20:FF:000011">
    <property type="entry name" value="MFS multidrug transporter, putative"/>
    <property type="match status" value="1"/>
</dbReference>
<dbReference type="GeneID" id="30145611"/>
<dbReference type="AlphaFoldDB" id="A0A1E3R167"/>
<feature type="transmembrane region" description="Helical" evidence="6">
    <location>
        <begin position="265"/>
        <end position="284"/>
    </location>
</feature>
<dbReference type="OrthoDB" id="6770063at2759"/>
<dbReference type="InterPro" id="IPR011701">
    <property type="entry name" value="MFS"/>
</dbReference>
<feature type="region of interest" description="Disordered" evidence="5">
    <location>
        <begin position="581"/>
        <end position="604"/>
    </location>
</feature>
<feature type="transmembrane region" description="Helical" evidence="6">
    <location>
        <begin position="479"/>
        <end position="500"/>
    </location>
</feature>
<evidence type="ECO:0000313" key="9">
    <source>
        <dbReference type="Proteomes" id="UP000094336"/>
    </source>
</evidence>
<evidence type="ECO:0000256" key="4">
    <source>
        <dbReference type="ARBA" id="ARBA00023136"/>
    </source>
</evidence>
<feature type="transmembrane region" description="Helical" evidence="6">
    <location>
        <begin position="407"/>
        <end position="429"/>
    </location>
</feature>
<dbReference type="Gene3D" id="1.20.1250.20">
    <property type="entry name" value="MFS general substrate transporter like domains"/>
    <property type="match status" value="1"/>
</dbReference>
<feature type="transmembrane region" description="Helical" evidence="6">
    <location>
        <begin position="521"/>
        <end position="539"/>
    </location>
</feature>
<dbReference type="PROSITE" id="PS50850">
    <property type="entry name" value="MFS"/>
    <property type="match status" value="1"/>
</dbReference>
<name>A0A1E3R167_9ASCO</name>
<comment type="subcellular location">
    <subcellularLocation>
        <location evidence="1">Membrane</location>
        <topology evidence="1">Multi-pass membrane protein</topology>
    </subcellularLocation>
</comment>
<dbReference type="EMBL" id="KV454426">
    <property type="protein sequence ID" value="ODQ83137.1"/>
    <property type="molecule type" value="Genomic_DNA"/>
</dbReference>
<feature type="domain" description="Major facilitator superfamily (MFS) profile" evidence="7">
    <location>
        <begin position="142"/>
        <end position="574"/>
    </location>
</feature>
<protein>
    <recommendedName>
        <fullName evidence="7">Major facilitator superfamily (MFS) profile domain-containing protein</fullName>
    </recommendedName>
</protein>
<evidence type="ECO:0000256" key="3">
    <source>
        <dbReference type="ARBA" id="ARBA00022989"/>
    </source>
</evidence>
<accession>A0A1E3R167</accession>
<feature type="transmembrane region" description="Helical" evidence="6">
    <location>
        <begin position="545"/>
        <end position="565"/>
    </location>
</feature>
<evidence type="ECO:0000256" key="5">
    <source>
        <dbReference type="SAM" id="MobiDB-lite"/>
    </source>
</evidence>
<dbReference type="GO" id="GO:0005886">
    <property type="term" value="C:plasma membrane"/>
    <property type="evidence" value="ECO:0007669"/>
    <property type="project" value="TreeGrafter"/>
</dbReference>
<evidence type="ECO:0000259" key="7">
    <source>
        <dbReference type="PROSITE" id="PS50850"/>
    </source>
</evidence>
<feature type="transmembrane region" description="Helical" evidence="6">
    <location>
        <begin position="370"/>
        <end position="395"/>
    </location>
</feature>
<feature type="compositionally biased region" description="Basic and acidic residues" evidence="5">
    <location>
        <begin position="584"/>
        <end position="595"/>
    </location>
</feature>
<dbReference type="InterPro" id="IPR020846">
    <property type="entry name" value="MFS_dom"/>
</dbReference>
<evidence type="ECO:0000256" key="1">
    <source>
        <dbReference type="ARBA" id="ARBA00004141"/>
    </source>
</evidence>